<protein>
    <submittedName>
        <fullName evidence="3">Osmotically-inducible protein OsmY, contains BON domain</fullName>
    </submittedName>
</protein>
<feature type="domain" description="BON" evidence="2">
    <location>
        <begin position="153"/>
        <end position="222"/>
    </location>
</feature>
<dbReference type="InterPro" id="IPR051686">
    <property type="entry name" value="Lipoprotein_DolP"/>
</dbReference>
<dbReference type="Proteomes" id="UP000198210">
    <property type="component" value="Chromosome I"/>
</dbReference>
<dbReference type="EMBL" id="LT607751">
    <property type="protein sequence ID" value="SCG76394.1"/>
    <property type="molecule type" value="Genomic_DNA"/>
</dbReference>
<accession>A0A1C5K0P4</accession>
<keyword evidence="1" id="KW-0732">Signal</keyword>
<evidence type="ECO:0000259" key="2">
    <source>
        <dbReference type="PROSITE" id="PS50914"/>
    </source>
</evidence>
<dbReference type="InterPro" id="IPR014004">
    <property type="entry name" value="Transpt-assoc_nodulatn_dom_bac"/>
</dbReference>
<dbReference type="RefSeq" id="WP_088972991.1">
    <property type="nucleotide sequence ID" value="NZ_JBHLYF010000021.1"/>
</dbReference>
<dbReference type="AlphaFoldDB" id="A0A1C5K0P4"/>
<dbReference type="PANTHER" id="PTHR34606:SF4">
    <property type="entry name" value="OUTER MEMBRANE LIPOPROTEIN DOLP"/>
    <property type="match status" value="1"/>
</dbReference>
<feature type="domain" description="BON" evidence="2">
    <location>
        <begin position="83"/>
        <end position="151"/>
    </location>
</feature>
<keyword evidence="4" id="KW-1185">Reference proteome</keyword>
<evidence type="ECO:0000313" key="3">
    <source>
        <dbReference type="EMBL" id="SCG76394.1"/>
    </source>
</evidence>
<organism evidence="3 4">
    <name type="scientific">Micromonospora siamensis</name>
    <dbReference type="NCBI Taxonomy" id="299152"/>
    <lineage>
        <taxon>Bacteria</taxon>
        <taxon>Bacillati</taxon>
        <taxon>Actinomycetota</taxon>
        <taxon>Actinomycetes</taxon>
        <taxon>Micromonosporales</taxon>
        <taxon>Micromonosporaceae</taxon>
        <taxon>Micromonospora</taxon>
    </lineage>
</organism>
<dbReference type="PANTHER" id="PTHR34606">
    <property type="entry name" value="BON DOMAIN-CONTAINING PROTEIN"/>
    <property type="match status" value="1"/>
</dbReference>
<dbReference type="InterPro" id="IPR007055">
    <property type="entry name" value="BON_dom"/>
</dbReference>
<dbReference type="SMART" id="SM00749">
    <property type="entry name" value="BON"/>
    <property type="match status" value="3"/>
</dbReference>
<sequence length="222" mass="24392">MTTAATRTDPDLQRAVLDELRWDARVGPGEIGVSVRDGVVTLTGRVDSYARKWAVERAAHRVTGVRAVAGDIEVRLEPDDEPTDTEIAIAAARALEWDSFVPAERLDVTVANGWVVLRGEVEFGWQRRTAEGELRRLRGVRGVTDLVEVRPAAPPPPEEVVRDLLRALRRRPGTGRVDARLVGDAVLLTGEVRTARDRDEAERVAWSAPGVRTVDARLVLTG</sequence>
<feature type="domain" description="BON" evidence="2">
    <location>
        <begin position="8"/>
        <end position="76"/>
    </location>
</feature>
<dbReference type="Pfam" id="PF04972">
    <property type="entry name" value="BON"/>
    <property type="match status" value="3"/>
</dbReference>
<name>A0A1C5K0P4_9ACTN</name>
<reference evidence="3 4" key="1">
    <citation type="submission" date="2016-06" db="EMBL/GenBank/DDBJ databases">
        <authorList>
            <person name="Kjaerup R.B."/>
            <person name="Dalgaard T.S."/>
            <person name="Juul-Madsen H.R."/>
        </authorList>
    </citation>
    <scope>NUCLEOTIDE SEQUENCE [LARGE SCALE GENOMIC DNA]</scope>
    <source>
        <strain evidence="3 4">DSM 45097</strain>
    </source>
</reference>
<evidence type="ECO:0000313" key="4">
    <source>
        <dbReference type="Proteomes" id="UP000198210"/>
    </source>
</evidence>
<evidence type="ECO:0000256" key="1">
    <source>
        <dbReference type="ARBA" id="ARBA00022729"/>
    </source>
</evidence>
<dbReference type="Gene3D" id="3.30.1340.30">
    <property type="match status" value="3"/>
</dbReference>
<dbReference type="PROSITE" id="PS50914">
    <property type="entry name" value="BON"/>
    <property type="match status" value="3"/>
</dbReference>
<gene>
    <name evidence="3" type="ORF">GA0074704_5313</name>
</gene>
<proteinExistence type="predicted"/>